<keyword evidence="3" id="KW-1185">Reference proteome</keyword>
<dbReference type="EMBL" id="FOQA01000003">
    <property type="protein sequence ID" value="SFH77905.1"/>
    <property type="molecule type" value="Genomic_DNA"/>
</dbReference>
<protein>
    <submittedName>
        <fullName evidence="2">Osmoprotectant transport system substrate-binding protein/osmoprotectant transport system permease protein</fullName>
    </submittedName>
</protein>
<dbReference type="AlphaFoldDB" id="A0A1I3CTS5"/>
<reference evidence="3" key="1">
    <citation type="submission" date="2016-10" db="EMBL/GenBank/DDBJ databases">
        <authorList>
            <person name="Varghese N."/>
            <person name="Submissions S."/>
        </authorList>
    </citation>
    <scope>NUCLEOTIDE SEQUENCE [LARGE SCALE GENOMIC DNA]</scope>
    <source>
        <strain evidence="3">Z-7934</strain>
    </source>
</reference>
<organism evidence="2 3">
    <name type="scientific">Tindallia magadiensis</name>
    <dbReference type="NCBI Taxonomy" id="69895"/>
    <lineage>
        <taxon>Bacteria</taxon>
        <taxon>Bacillati</taxon>
        <taxon>Bacillota</taxon>
        <taxon>Clostridia</taxon>
        <taxon>Peptostreptococcales</taxon>
        <taxon>Tindalliaceae</taxon>
        <taxon>Tindallia</taxon>
    </lineage>
</organism>
<dbReference type="Gene3D" id="3.40.190.120">
    <property type="entry name" value="Osmoprotection protein (prox), domain 2"/>
    <property type="match status" value="1"/>
</dbReference>
<dbReference type="RefSeq" id="WP_242939341.1">
    <property type="nucleotide sequence ID" value="NZ_FOQA01000003.1"/>
</dbReference>
<dbReference type="Pfam" id="PF04069">
    <property type="entry name" value="OpuAC"/>
    <property type="match status" value="1"/>
</dbReference>
<sequence length="325" mass="36298">MNNADEKNMIKGNSEKNNWPKRHIFHKVAIILLVITLTAGVLAACSGTADGQEEPKKVVLASKPMTEQYILAEILTLLIEAETDIEVEQTLGIGGGTSNIHPAMENGEIDLYPEYTGTGWLFVLKEEVLRDPDELYEAVKAAYREEYGIHWSGRYGLNNTYSIAVTPEAAETYDLKTLSDLGKVSPELTFAANADFLERDDGYPGLEETYGFAFGDIKEIDIGLRYQSIQSDDIDAITVFSTDGQLQDADVVLLEDDKNFFVFYDGATLIRQETLDRYPELEEVLEKLTGLIPNEEMIAMNYAVEVENEDPAKVAEDFLREKGLL</sequence>
<evidence type="ECO:0000313" key="3">
    <source>
        <dbReference type="Proteomes" id="UP000199287"/>
    </source>
</evidence>
<dbReference type="Gene3D" id="3.40.190.10">
    <property type="entry name" value="Periplasmic binding protein-like II"/>
    <property type="match status" value="1"/>
</dbReference>
<dbReference type="STRING" id="69895.SAMN05192551_10317"/>
<accession>A0A1I3CTS5</accession>
<gene>
    <name evidence="2" type="ORF">SAMN05192551_10317</name>
</gene>
<dbReference type="InterPro" id="IPR007210">
    <property type="entry name" value="ABC_Gly_betaine_transp_sub-bd"/>
</dbReference>
<feature type="domain" description="ABC-type glycine betaine transport system substrate-binding" evidence="1">
    <location>
        <begin position="56"/>
        <end position="321"/>
    </location>
</feature>
<dbReference type="SUPFAM" id="SSF53850">
    <property type="entry name" value="Periplasmic binding protein-like II"/>
    <property type="match status" value="1"/>
</dbReference>
<evidence type="ECO:0000313" key="2">
    <source>
        <dbReference type="EMBL" id="SFH77905.1"/>
    </source>
</evidence>
<proteinExistence type="predicted"/>
<dbReference type="GO" id="GO:0022857">
    <property type="term" value="F:transmembrane transporter activity"/>
    <property type="evidence" value="ECO:0007669"/>
    <property type="project" value="InterPro"/>
</dbReference>
<dbReference type="Proteomes" id="UP000199287">
    <property type="component" value="Unassembled WGS sequence"/>
</dbReference>
<dbReference type="GO" id="GO:0043190">
    <property type="term" value="C:ATP-binding cassette (ABC) transporter complex"/>
    <property type="evidence" value="ECO:0007669"/>
    <property type="project" value="InterPro"/>
</dbReference>
<evidence type="ECO:0000259" key="1">
    <source>
        <dbReference type="Pfam" id="PF04069"/>
    </source>
</evidence>
<name>A0A1I3CTS5_9FIRM</name>